<dbReference type="NCBIfam" id="TIGR01513">
    <property type="entry name" value="NAPRTase_put"/>
    <property type="match status" value="1"/>
</dbReference>
<dbReference type="EC" id="6.3.4.21" evidence="3 9"/>
<accession>A0A366IJ94</accession>
<sequence length="439" mass="46146">MSDLTRTGSTAFFTDQYELTMVQAALESGAAHRRSLFEVFGRRLPPGRRYGVVAGTGRILEMLRDFRFDDAQLSFLSREGIVDSATIDWLADYRFTGTIRGYAEGEIYFPGSPLLTIEATFAEGVILETLTLSAMNYDCAVASAASRMAQAAGDRPCAEMGSRRTNERAAVAAARAAVIGGFSSTSNLAAGLSYGLPTIGTSAHSFTLLHDSEREAFAAQLRSLGTDTTLLLDTYDVEQALATAIDLAGGSLGGVRIDSGDLVEQASEVRAGLDRLGAHDTKITVTSDLDEYAIAALAASPVDGYGVGTRVVTGSGAPAAGLVYKLVARADESGTWTSVAKSSQGKPSRGGHKSAMRLVDGAIAVEEAVGVPRLPSDVGDGRPLTVDLVVDGEIDESFTGAAGVKRACARHDESLAELPRSARRLQDGEPAIPTVFYTD</sequence>
<dbReference type="InterPro" id="IPR040727">
    <property type="entry name" value="NAPRTase_N"/>
</dbReference>
<keyword evidence="12" id="KW-1185">Reference proteome</keyword>
<dbReference type="PANTHER" id="PTHR11098:SF8">
    <property type="entry name" value="NICOTINATE PHOSPHORIBOSYLTRANSFERASE PNCB1"/>
    <property type="match status" value="1"/>
</dbReference>
<comment type="similarity">
    <text evidence="2 9">Belongs to the NAPRTase family.</text>
</comment>
<dbReference type="AlphaFoldDB" id="A0A366IJ94"/>
<evidence type="ECO:0000313" key="12">
    <source>
        <dbReference type="Proteomes" id="UP000253509"/>
    </source>
</evidence>
<dbReference type="SUPFAM" id="SSF51690">
    <property type="entry name" value="Nicotinate/Quinolinate PRTase C-terminal domain-like"/>
    <property type="match status" value="1"/>
</dbReference>
<name>A0A366IJ94_9MICO</name>
<evidence type="ECO:0000259" key="10">
    <source>
        <dbReference type="Pfam" id="PF17767"/>
    </source>
</evidence>
<evidence type="ECO:0000256" key="5">
    <source>
        <dbReference type="ARBA" id="ARBA00022598"/>
    </source>
</evidence>
<organism evidence="11 12">
    <name type="scientific">Brevibacterium celere</name>
    <dbReference type="NCBI Taxonomy" id="225845"/>
    <lineage>
        <taxon>Bacteria</taxon>
        <taxon>Bacillati</taxon>
        <taxon>Actinomycetota</taxon>
        <taxon>Actinomycetes</taxon>
        <taxon>Micrococcales</taxon>
        <taxon>Brevibacteriaceae</taxon>
        <taxon>Brevibacterium</taxon>
    </lineage>
</organism>
<dbReference type="EMBL" id="QNSB01000009">
    <property type="protein sequence ID" value="RBP70358.1"/>
    <property type="molecule type" value="Genomic_DNA"/>
</dbReference>
<dbReference type="Gene3D" id="3.20.20.70">
    <property type="entry name" value="Aldolase class I"/>
    <property type="match status" value="1"/>
</dbReference>
<dbReference type="Pfam" id="PF17767">
    <property type="entry name" value="NAPRTase_N"/>
    <property type="match status" value="1"/>
</dbReference>
<evidence type="ECO:0000256" key="1">
    <source>
        <dbReference type="ARBA" id="ARBA00004952"/>
    </source>
</evidence>
<comment type="PTM">
    <text evidence="9">Transiently phosphorylated on a His residue during the reaction cycle. Phosphorylation strongly increases the affinity for substrates and increases the rate of nicotinate D-ribonucleotide production. Dephosphorylation regenerates the low-affinity form of the enzyme, leading to product release.</text>
</comment>
<keyword evidence="11" id="KW-0328">Glycosyltransferase</keyword>
<comment type="pathway">
    <text evidence="1 9">Cofactor biosynthesis; NAD(+) biosynthesis; nicotinate D-ribonucleotide from nicotinate: step 1/1.</text>
</comment>
<protein>
    <recommendedName>
        <fullName evidence="3 9">Nicotinate phosphoribosyltransferase</fullName>
        <ecNumber evidence="3 9">6.3.4.21</ecNumber>
    </recommendedName>
</protein>
<dbReference type="InterPro" id="IPR007229">
    <property type="entry name" value="Nic_PRibTrfase-Fam"/>
</dbReference>
<dbReference type="GO" id="GO:0005829">
    <property type="term" value="C:cytosol"/>
    <property type="evidence" value="ECO:0007669"/>
    <property type="project" value="TreeGrafter"/>
</dbReference>
<evidence type="ECO:0000256" key="9">
    <source>
        <dbReference type="RuleBase" id="RU365100"/>
    </source>
</evidence>
<evidence type="ECO:0000313" key="11">
    <source>
        <dbReference type="EMBL" id="RBP70358.1"/>
    </source>
</evidence>
<evidence type="ECO:0000256" key="4">
    <source>
        <dbReference type="ARBA" id="ARBA00022553"/>
    </source>
</evidence>
<dbReference type="InterPro" id="IPR006405">
    <property type="entry name" value="Nic_PRibTrfase_pncB"/>
</dbReference>
<dbReference type="GO" id="GO:0004516">
    <property type="term" value="F:nicotinate phosphoribosyltransferase activity"/>
    <property type="evidence" value="ECO:0007669"/>
    <property type="project" value="UniProtKB-UniRule"/>
</dbReference>
<dbReference type="RefSeq" id="WP_113904921.1">
    <property type="nucleotide sequence ID" value="NZ_QNSB01000009.1"/>
</dbReference>
<keyword evidence="4" id="KW-0597">Phosphoprotein</keyword>
<keyword evidence="7 9" id="KW-0808">Transferase</keyword>
<dbReference type="InterPro" id="IPR013785">
    <property type="entry name" value="Aldolase_TIM"/>
</dbReference>
<evidence type="ECO:0000256" key="3">
    <source>
        <dbReference type="ARBA" id="ARBA00013236"/>
    </source>
</evidence>
<comment type="caution">
    <text evidence="11">The sequence shown here is derived from an EMBL/GenBank/DDBJ whole genome shotgun (WGS) entry which is preliminary data.</text>
</comment>
<dbReference type="SUPFAM" id="SSF54675">
    <property type="entry name" value="Nicotinate/Quinolinate PRTase N-terminal domain-like"/>
    <property type="match status" value="1"/>
</dbReference>
<evidence type="ECO:0000256" key="2">
    <source>
        <dbReference type="ARBA" id="ARBA00010897"/>
    </source>
</evidence>
<comment type="catalytic activity">
    <reaction evidence="8 9">
        <text>5-phospho-alpha-D-ribose 1-diphosphate + nicotinate + ATP + H2O = nicotinate beta-D-ribonucleotide + ADP + phosphate + diphosphate</text>
        <dbReference type="Rhea" id="RHEA:36163"/>
        <dbReference type="ChEBI" id="CHEBI:15377"/>
        <dbReference type="ChEBI" id="CHEBI:30616"/>
        <dbReference type="ChEBI" id="CHEBI:32544"/>
        <dbReference type="ChEBI" id="CHEBI:33019"/>
        <dbReference type="ChEBI" id="CHEBI:43474"/>
        <dbReference type="ChEBI" id="CHEBI:57502"/>
        <dbReference type="ChEBI" id="CHEBI:58017"/>
        <dbReference type="ChEBI" id="CHEBI:456216"/>
        <dbReference type="EC" id="6.3.4.21"/>
    </reaction>
</comment>
<evidence type="ECO:0000256" key="6">
    <source>
        <dbReference type="ARBA" id="ARBA00022642"/>
    </source>
</evidence>
<keyword evidence="5 9" id="KW-0436">Ligase</keyword>
<dbReference type="GO" id="GO:0016757">
    <property type="term" value="F:glycosyltransferase activity"/>
    <property type="evidence" value="ECO:0007669"/>
    <property type="project" value="UniProtKB-KW"/>
</dbReference>
<dbReference type="GO" id="GO:0034355">
    <property type="term" value="P:NAD+ biosynthetic process via the salvage pathway"/>
    <property type="evidence" value="ECO:0007669"/>
    <property type="project" value="TreeGrafter"/>
</dbReference>
<dbReference type="PIRSF" id="PIRSF000484">
    <property type="entry name" value="NAPRT"/>
    <property type="match status" value="1"/>
</dbReference>
<dbReference type="Proteomes" id="UP000253509">
    <property type="component" value="Unassembled WGS sequence"/>
</dbReference>
<evidence type="ECO:0000256" key="8">
    <source>
        <dbReference type="ARBA" id="ARBA00048668"/>
    </source>
</evidence>
<dbReference type="Gene3D" id="3.20.140.10">
    <property type="entry name" value="nicotinate phosphoribosyltransferase"/>
    <property type="match status" value="1"/>
</dbReference>
<reference evidence="11 12" key="1">
    <citation type="submission" date="2018-06" db="EMBL/GenBank/DDBJ databases">
        <title>Freshwater and sediment microbial communities from various areas in North America, analyzing microbe dynamics in response to fracking.</title>
        <authorList>
            <person name="Lamendella R."/>
        </authorList>
    </citation>
    <scope>NUCLEOTIDE SEQUENCE [LARGE SCALE GENOMIC DNA]</scope>
    <source>
        <strain evidence="11 12">3b_TX</strain>
    </source>
</reference>
<dbReference type="InterPro" id="IPR036068">
    <property type="entry name" value="Nicotinate_pribotase-like_C"/>
</dbReference>
<proteinExistence type="inferred from homology"/>
<feature type="domain" description="Nicotinate phosphoribosyltransferase N-terminal" evidence="10">
    <location>
        <begin position="14"/>
        <end position="136"/>
    </location>
</feature>
<gene>
    <name evidence="11" type="ORF">DFO65_109131</name>
</gene>
<dbReference type="PANTHER" id="PTHR11098">
    <property type="entry name" value="NICOTINATE PHOSPHORIBOSYLTRANSFERASE"/>
    <property type="match status" value="1"/>
</dbReference>
<keyword evidence="6 9" id="KW-0662">Pyridine nucleotide biosynthesis</keyword>
<evidence type="ECO:0000256" key="7">
    <source>
        <dbReference type="ARBA" id="ARBA00022679"/>
    </source>
</evidence>
<dbReference type="UniPathway" id="UPA00253">
    <property type="reaction ID" value="UER00457"/>
</dbReference>
<dbReference type="NCBIfam" id="NF006698">
    <property type="entry name" value="PRK09243.1-5"/>
    <property type="match status" value="1"/>
</dbReference>
<comment type="function">
    <text evidence="9">Catalyzes the first step in the biosynthesis of NAD from nicotinic acid, the ATP-dependent synthesis of beta-nicotinate D-ribonucleotide from nicotinate and 5-phospho-D-ribose 1-phosphate.</text>
</comment>